<dbReference type="AlphaFoldDB" id="A0A9D5GZM9"/>
<organism evidence="1 2">
    <name type="scientific">Pisum sativum</name>
    <name type="common">Garden pea</name>
    <name type="synonym">Lathyrus oleraceus</name>
    <dbReference type="NCBI Taxonomy" id="3888"/>
    <lineage>
        <taxon>Eukaryota</taxon>
        <taxon>Viridiplantae</taxon>
        <taxon>Streptophyta</taxon>
        <taxon>Embryophyta</taxon>
        <taxon>Tracheophyta</taxon>
        <taxon>Spermatophyta</taxon>
        <taxon>Magnoliopsida</taxon>
        <taxon>eudicotyledons</taxon>
        <taxon>Gunneridae</taxon>
        <taxon>Pentapetalae</taxon>
        <taxon>rosids</taxon>
        <taxon>fabids</taxon>
        <taxon>Fabales</taxon>
        <taxon>Fabaceae</taxon>
        <taxon>Papilionoideae</taxon>
        <taxon>50 kb inversion clade</taxon>
        <taxon>NPAAA clade</taxon>
        <taxon>Hologalegina</taxon>
        <taxon>IRL clade</taxon>
        <taxon>Fabeae</taxon>
        <taxon>Lathyrus</taxon>
    </lineage>
</organism>
<reference evidence="1 2" key="1">
    <citation type="journal article" date="2022" name="Nat. Genet.">
        <title>Improved pea reference genome and pan-genome highlight genomic features and evolutionary characteristics.</title>
        <authorList>
            <person name="Yang T."/>
            <person name="Liu R."/>
            <person name="Luo Y."/>
            <person name="Hu S."/>
            <person name="Wang D."/>
            <person name="Wang C."/>
            <person name="Pandey M.K."/>
            <person name="Ge S."/>
            <person name="Xu Q."/>
            <person name="Li N."/>
            <person name="Li G."/>
            <person name="Huang Y."/>
            <person name="Saxena R.K."/>
            <person name="Ji Y."/>
            <person name="Li M."/>
            <person name="Yan X."/>
            <person name="He Y."/>
            <person name="Liu Y."/>
            <person name="Wang X."/>
            <person name="Xiang C."/>
            <person name="Varshney R.K."/>
            <person name="Ding H."/>
            <person name="Gao S."/>
            <person name="Zong X."/>
        </authorList>
    </citation>
    <scope>NUCLEOTIDE SEQUENCE [LARGE SCALE GENOMIC DNA]</scope>
    <source>
        <strain evidence="1 2">cv. Zhongwan 6</strain>
    </source>
</reference>
<dbReference type="Proteomes" id="UP001058974">
    <property type="component" value="Chromosome 1"/>
</dbReference>
<dbReference type="EMBL" id="JAMSHJ010000001">
    <property type="protein sequence ID" value="KAI5446822.1"/>
    <property type="molecule type" value="Genomic_DNA"/>
</dbReference>
<sequence length="205" mass="22954">MLGKDSRSFLENVPTMAYQYVFNLRLFTKGLMPSSRNMLDVSSGGALLSKSYEDGYKLIESIISNTYQWLVTKATTKSNQKRPTGVHEVIETITLATQVAQIHQMMKNMMTSKVTKFEPVKVVTDASEVACVCCGDAHLFEECSTNPVYVRNNKVALINGDNSIELITHFYDRSDIRVYGACPVEVNTIDTHTTLSFERFLTSVA</sequence>
<protein>
    <submittedName>
        <fullName evidence="1">Uncharacterized protein</fullName>
    </submittedName>
</protein>
<name>A0A9D5GZM9_PEA</name>
<proteinExistence type="predicted"/>
<dbReference type="Gramene" id="Psat01G0460000-T1">
    <property type="protein sequence ID" value="KAI5446822.1"/>
    <property type="gene ID" value="KIW84_014600"/>
</dbReference>
<comment type="caution">
    <text evidence="1">The sequence shown here is derived from an EMBL/GenBank/DDBJ whole genome shotgun (WGS) entry which is preliminary data.</text>
</comment>
<gene>
    <name evidence="1" type="ORF">KIW84_014600</name>
</gene>
<evidence type="ECO:0000313" key="1">
    <source>
        <dbReference type="EMBL" id="KAI5446822.1"/>
    </source>
</evidence>
<evidence type="ECO:0000313" key="2">
    <source>
        <dbReference type="Proteomes" id="UP001058974"/>
    </source>
</evidence>
<accession>A0A9D5GZM9</accession>
<keyword evidence="2" id="KW-1185">Reference proteome</keyword>